<dbReference type="Proteomes" id="UP000729913">
    <property type="component" value="Unassembled WGS sequence"/>
</dbReference>
<comment type="caution">
    <text evidence="2">The sequence shown here is derived from an EMBL/GenBank/DDBJ whole genome shotgun (WGS) entry which is preliminary data.</text>
</comment>
<sequence length="103" mass="10526">MARRVAKNANDEGIEGPPKSPLANEAYNSRSVPGTVPGTTLVPGTVPGTVPLPGMGSVPGTGSVLGTATVPVTPPGPAKIKEEVFKIYQAHRSNPVHSESCKN</sequence>
<reference evidence="2" key="1">
    <citation type="submission" date="2020-03" db="EMBL/GenBank/DDBJ databases">
        <authorList>
            <person name="Chebbi M.A."/>
            <person name="Drezen J.M."/>
        </authorList>
    </citation>
    <scope>NUCLEOTIDE SEQUENCE</scope>
    <source>
        <tissue evidence="2">Whole body</tissue>
    </source>
</reference>
<name>A0A8J5RFN7_9HYME</name>
<gene>
    <name evidence="2" type="ORF">G9C98_000912</name>
</gene>
<feature type="region of interest" description="Disordered" evidence="1">
    <location>
        <begin position="1"/>
        <end position="57"/>
    </location>
</feature>
<protein>
    <submittedName>
        <fullName evidence="2">Uncharacterized protein</fullName>
    </submittedName>
</protein>
<evidence type="ECO:0000313" key="3">
    <source>
        <dbReference type="Proteomes" id="UP000729913"/>
    </source>
</evidence>
<keyword evidence="3" id="KW-1185">Reference proteome</keyword>
<evidence type="ECO:0000256" key="1">
    <source>
        <dbReference type="SAM" id="MobiDB-lite"/>
    </source>
</evidence>
<organism evidence="2 3">
    <name type="scientific">Cotesia typhae</name>
    <dbReference type="NCBI Taxonomy" id="2053667"/>
    <lineage>
        <taxon>Eukaryota</taxon>
        <taxon>Metazoa</taxon>
        <taxon>Ecdysozoa</taxon>
        <taxon>Arthropoda</taxon>
        <taxon>Hexapoda</taxon>
        <taxon>Insecta</taxon>
        <taxon>Pterygota</taxon>
        <taxon>Neoptera</taxon>
        <taxon>Endopterygota</taxon>
        <taxon>Hymenoptera</taxon>
        <taxon>Apocrita</taxon>
        <taxon>Ichneumonoidea</taxon>
        <taxon>Braconidae</taxon>
        <taxon>Microgastrinae</taxon>
        <taxon>Cotesia</taxon>
    </lineage>
</organism>
<dbReference type="OrthoDB" id="6107953at2759"/>
<reference evidence="2" key="2">
    <citation type="submission" date="2021-04" db="EMBL/GenBank/DDBJ databases">
        <title>Genome-wide patterns of bracovirus chromosomal integration into multiple host tissues during parasitism.</title>
        <authorList>
            <person name="Chebbi M.A.C."/>
        </authorList>
    </citation>
    <scope>NUCLEOTIDE SEQUENCE</scope>
    <source>
        <tissue evidence="2">Whole body</tissue>
    </source>
</reference>
<proteinExistence type="predicted"/>
<accession>A0A8J5RFN7</accession>
<evidence type="ECO:0000313" key="2">
    <source>
        <dbReference type="EMBL" id="KAG8040341.1"/>
    </source>
</evidence>
<feature type="compositionally biased region" description="Low complexity" evidence="1">
    <location>
        <begin position="32"/>
        <end position="54"/>
    </location>
</feature>
<dbReference type="EMBL" id="JAAOIC020000023">
    <property type="protein sequence ID" value="KAG8040341.1"/>
    <property type="molecule type" value="Genomic_DNA"/>
</dbReference>
<dbReference type="AlphaFoldDB" id="A0A8J5RFN7"/>